<evidence type="ECO:0000256" key="10">
    <source>
        <dbReference type="ARBA" id="ARBA00022741"/>
    </source>
</evidence>
<dbReference type="PROSITE" id="PS00844">
    <property type="entry name" value="DALA_DALA_LIGASE_2"/>
    <property type="match status" value="1"/>
</dbReference>
<dbReference type="EC" id="6.3.2.4" evidence="6 19"/>
<dbReference type="InterPro" id="IPR011761">
    <property type="entry name" value="ATP-grasp"/>
</dbReference>
<evidence type="ECO:0000256" key="21">
    <source>
        <dbReference type="PIRSR" id="PIRSR039102-2"/>
    </source>
</evidence>
<keyword evidence="7 19" id="KW-0963">Cytoplasm</keyword>
<evidence type="ECO:0000256" key="13">
    <source>
        <dbReference type="ARBA" id="ARBA00022960"/>
    </source>
</evidence>
<feature type="binding site" evidence="22">
    <location>
        <position position="312"/>
    </location>
    <ligand>
        <name>Mg(2+)</name>
        <dbReference type="ChEBI" id="CHEBI:18420"/>
        <label>2</label>
    </ligand>
</feature>
<evidence type="ECO:0000256" key="8">
    <source>
        <dbReference type="ARBA" id="ARBA00022598"/>
    </source>
</evidence>
<sequence>MKKKIRVGILFGGKSTEHEISLLSAKNIIAALDRNKYEPVFIGIDKTGQWLLLDQAKCLLSGGRVTIPKNHTPHVTMSPQGGGKIDMVNKKPENRIDVIFPVLHGTFGEDGAIQGLLKIADIPFVGAGILGSAVGMDKDITKRLLRDAHIAVGKFLVYKKYEMGHIAFDTIQKRLGLPFFIKPANQGSSVGVSKIHKQKEFASAVKKAFTYDTKIMVEENIRGREIECSVMGNEQPVASLPGEIIPKHEFYSYDAKYIDPNGAILKIPADLPKVMIKKIQRIAVQTYKTLSCEGMARVDFFLTKDNKIFVNELNTIPGFTQISMYPKLWEASGVSPTQLIDTLIRLAIDRFDKEQKLKTSFVG</sequence>
<dbReference type="Proteomes" id="UP000176678">
    <property type="component" value="Unassembled WGS sequence"/>
</dbReference>
<dbReference type="Gene3D" id="3.40.50.20">
    <property type="match status" value="1"/>
</dbReference>
<comment type="subcellular location">
    <subcellularLocation>
        <location evidence="3 19">Cytoplasm</location>
    </subcellularLocation>
</comment>
<dbReference type="PANTHER" id="PTHR23132:SF25">
    <property type="entry name" value="D-ALANINE--D-ALANINE LIGASE A"/>
    <property type="match status" value="1"/>
</dbReference>
<evidence type="ECO:0000256" key="22">
    <source>
        <dbReference type="PIRSR" id="PIRSR039102-3"/>
    </source>
</evidence>
<evidence type="ECO:0000256" key="3">
    <source>
        <dbReference type="ARBA" id="ARBA00004496"/>
    </source>
</evidence>
<dbReference type="InterPro" id="IPR005905">
    <property type="entry name" value="D_ala_D_ala"/>
</dbReference>
<dbReference type="InterPro" id="IPR013815">
    <property type="entry name" value="ATP_grasp_subdomain_1"/>
</dbReference>
<evidence type="ECO:0000256" key="1">
    <source>
        <dbReference type="ARBA" id="ARBA00001936"/>
    </source>
</evidence>
<keyword evidence="16 19" id="KW-0961">Cell wall biogenesis/degradation</keyword>
<comment type="similarity">
    <text evidence="5 19">Belongs to the D-alanine--D-alanine ligase family.</text>
</comment>
<evidence type="ECO:0000256" key="18">
    <source>
        <dbReference type="ARBA" id="ARBA00060592"/>
    </source>
</evidence>
<dbReference type="GO" id="GO:0046872">
    <property type="term" value="F:metal ion binding"/>
    <property type="evidence" value="ECO:0007669"/>
    <property type="project" value="UniProtKB-KW"/>
</dbReference>
<keyword evidence="15 22" id="KW-0464">Manganese</keyword>
<comment type="catalytic activity">
    <reaction evidence="17 19">
        <text>2 D-alanine + ATP = D-alanyl-D-alanine + ADP + phosphate + H(+)</text>
        <dbReference type="Rhea" id="RHEA:11224"/>
        <dbReference type="ChEBI" id="CHEBI:15378"/>
        <dbReference type="ChEBI" id="CHEBI:30616"/>
        <dbReference type="ChEBI" id="CHEBI:43474"/>
        <dbReference type="ChEBI" id="CHEBI:57416"/>
        <dbReference type="ChEBI" id="CHEBI:57822"/>
        <dbReference type="ChEBI" id="CHEBI:456216"/>
        <dbReference type="EC" id="6.3.2.4"/>
    </reaction>
</comment>
<comment type="pathway">
    <text evidence="18">Glycan biosynthesis.</text>
</comment>
<keyword evidence="11 23" id="KW-0067">ATP-binding</keyword>
<evidence type="ECO:0000256" key="16">
    <source>
        <dbReference type="ARBA" id="ARBA00023316"/>
    </source>
</evidence>
<feature type="active site" evidence="20">
    <location>
        <position position="17"/>
    </location>
</feature>
<evidence type="ECO:0000256" key="5">
    <source>
        <dbReference type="ARBA" id="ARBA00010871"/>
    </source>
</evidence>
<dbReference type="Pfam" id="PF07478">
    <property type="entry name" value="Dala_Dala_lig_C"/>
    <property type="match status" value="1"/>
</dbReference>
<name>A0A1F7VDT2_9BACT</name>
<keyword evidence="8 19" id="KW-0436">Ligase</keyword>
<evidence type="ECO:0000256" key="15">
    <source>
        <dbReference type="ARBA" id="ARBA00023211"/>
    </source>
</evidence>
<dbReference type="InterPro" id="IPR016185">
    <property type="entry name" value="PreATP-grasp_dom_sf"/>
</dbReference>
<dbReference type="Gene3D" id="3.30.470.20">
    <property type="entry name" value="ATP-grasp fold, B domain"/>
    <property type="match status" value="1"/>
</dbReference>
<evidence type="ECO:0000256" key="2">
    <source>
        <dbReference type="ARBA" id="ARBA00003921"/>
    </source>
</evidence>
<evidence type="ECO:0000259" key="24">
    <source>
        <dbReference type="PROSITE" id="PS50975"/>
    </source>
</evidence>
<dbReference type="Pfam" id="PF01820">
    <property type="entry name" value="Dala_Dala_lig_N"/>
    <property type="match status" value="1"/>
</dbReference>
<dbReference type="NCBIfam" id="NF002528">
    <property type="entry name" value="PRK01966.1-4"/>
    <property type="match status" value="1"/>
</dbReference>
<dbReference type="Gene3D" id="3.30.1490.20">
    <property type="entry name" value="ATP-grasp fold, A domain"/>
    <property type="match status" value="1"/>
</dbReference>
<dbReference type="SUPFAM" id="SSF52440">
    <property type="entry name" value="PreATP-grasp domain"/>
    <property type="match status" value="1"/>
</dbReference>
<accession>A0A1F7VDT2</accession>
<dbReference type="InterPro" id="IPR000291">
    <property type="entry name" value="D-Ala_lig_Van_CS"/>
</dbReference>
<dbReference type="GO" id="GO:0008360">
    <property type="term" value="P:regulation of cell shape"/>
    <property type="evidence" value="ECO:0007669"/>
    <property type="project" value="UniProtKB-KW"/>
</dbReference>
<dbReference type="AlphaFoldDB" id="A0A1F7VDT2"/>
<proteinExistence type="inferred from homology"/>
<comment type="function">
    <text evidence="2 19">Cell wall formation.</text>
</comment>
<dbReference type="GO" id="GO:0009252">
    <property type="term" value="P:peptidoglycan biosynthetic process"/>
    <property type="evidence" value="ECO:0007669"/>
    <property type="project" value="UniProtKB-UniRule"/>
</dbReference>
<evidence type="ECO:0000256" key="17">
    <source>
        <dbReference type="ARBA" id="ARBA00047614"/>
    </source>
</evidence>
<feature type="binding site" evidence="22">
    <location>
        <position position="312"/>
    </location>
    <ligand>
        <name>Mg(2+)</name>
        <dbReference type="ChEBI" id="CHEBI:18420"/>
        <label>1</label>
    </ligand>
</feature>
<feature type="binding site" evidence="21">
    <location>
        <begin position="218"/>
        <end position="225"/>
    </location>
    <ligand>
        <name>ATP</name>
        <dbReference type="ChEBI" id="CHEBI:30616"/>
    </ligand>
</feature>
<dbReference type="FunFam" id="3.30.1490.20:FF:000007">
    <property type="entry name" value="D-alanine--D-alanine ligase"/>
    <property type="match status" value="1"/>
</dbReference>
<dbReference type="GO" id="GO:0008716">
    <property type="term" value="F:D-alanine-D-alanine ligase activity"/>
    <property type="evidence" value="ECO:0007669"/>
    <property type="project" value="UniProtKB-UniRule"/>
</dbReference>
<reference evidence="25 26" key="1">
    <citation type="journal article" date="2016" name="Nat. Commun.">
        <title>Thousands of microbial genomes shed light on interconnected biogeochemical processes in an aquifer system.</title>
        <authorList>
            <person name="Anantharaman K."/>
            <person name="Brown C.T."/>
            <person name="Hug L.A."/>
            <person name="Sharon I."/>
            <person name="Castelle C.J."/>
            <person name="Probst A.J."/>
            <person name="Thomas B.C."/>
            <person name="Singh A."/>
            <person name="Wilkins M.J."/>
            <person name="Karaoz U."/>
            <person name="Brodie E.L."/>
            <person name="Williams K.H."/>
            <person name="Hubbard S.S."/>
            <person name="Banfield J.F."/>
        </authorList>
    </citation>
    <scope>NUCLEOTIDE SEQUENCE [LARGE SCALE GENOMIC DNA]</scope>
</reference>
<evidence type="ECO:0000256" key="23">
    <source>
        <dbReference type="PROSITE-ProRule" id="PRU00409"/>
    </source>
</evidence>
<dbReference type="FunFam" id="3.30.470.20:FF:000008">
    <property type="entry name" value="D-alanine--D-alanine ligase"/>
    <property type="match status" value="1"/>
</dbReference>
<dbReference type="NCBIfam" id="NF002525">
    <property type="entry name" value="PRK01966.1-1"/>
    <property type="match status" value="1"/>
</dbReference>
<feature type="active site" evidence="20">
    <location>
        <position position="323"/>
    </location>
</feature>
<dbReference type="GO" id="GO:0005524">
    <property type="term" value="F:ATP binding"/>
    <property type="evidence" value="ECO:0007669"/>
    <property type="project" value="UniProtKB-UniRule"/>
</dbReference>
<evidence type="ECO:0000256" key="6">
    <source>
        <dbReference type="ARBA" id="ARBA00012216"/>
    </source>
</evidence>
<dbReference type="STRING" id="1802410.A3H75_00745"/>
<evidence type="ECO:0000256" key="14">
    <source>
        <dbReference type="ARBA" id="ARBA00022984"/>
    </source>
</evidence>
<evidence type="ECO:0000256" key="4">
    <source>
        <dbReference type="ARBA" id="ARBA00004752"/>
    </source>
</evidence>
<feature type="binding site" evidence="22">
    <location>
        <position position="299"/>
    </location>
    <ligand>
        <name>Mg(2+)</name>
        <dbReference type="ChEBI" id="CHEBI:18420"/>
        <label>1</label>
    </ligand>
</feature>
<evidence type="ECO:0000313" key="26">
    <source>
        <dbReference type="Proteomes" id="UP000176678"/>
    </source>
</evidence>
<dbReference type="UniPathway" id="UPA00219"/>
<comment type="cofactor">
    <cofactor evidence="22">
        <name>Mg(2+)</name>
        <dbReference type="ChEBI" id="CHEBI:18420"/>
    </cofactor>
    <cofactor evidence="22">
        <name>Mn(2+)</name>
        <dbReference type="ChEBI" id="CHEBI:29035"/>
    </cofactor>
    <text evidence="22">Binds 2 magnesium or manganese ions per subunit.</text>
</comment>
<dbReference type="InterPro" id="IPR011095">
    <property type="entry name" value="Dala_Dala_lig_C"/>
</dbReference>
<dbReference type="NCBIfam" id="TIGR01205">
    <property type="entry name" value="D_ala_D_alaTIGR"/>
    <property type="match status" value="1"/>
</dbReference>
<feature type="domain" description="ATP-grasp" evidence="24">
    <location>
        <begin position="142"/>
        <end position="345"/>
    </location>
</feature>
<evidence type="ECO:0000256" key="11">
    <source>
        <dbReference type="ARBA" id="ARBA00022840"/>
    </source>
</evidence>
<feature type="binding site" evidence="22">
    <location>
        <position position="314"/>
    </location>
    <ligand>
        <name>Mg(2+)</name>
        <dbReference type="ChEBI" id="CHEBI:18420"/>
        <label>2</label>
    </ligand>
</feature>
<keyword evidence="14 19" id="KW-0573">Peptidoglycan synthesis</keyword>
<dbReference type="EMBL" id="MGES01000037">
    <property type="protein sequence ID" value="OGL88605.1"/>
    <property type="molecule type" value="Genomic_DNA"/>
</dbReference>
<dbReference type="GO" id="GO:0071555">
    <property type="term" value="P:cell wall organization"/>
    <property type="evidence" value="ECO:0007669"/>
    <property type="project" value="UniProtKB-KW"/>
</dbReference>
<comment type="caution">
    <text evidence="25">The sequence shown here is derived from an EMBL/GenBank/DDBJ whole genome shotgun (WGS) entry which is preliminary data.</text>
</comment>
<keyword evidence="13 19" id="KW-0133">Cell shape</keyword>
<feature type="binding site" evidence="21">
    <location>
        <position position="138"/>
    </location>
    <ligand>
        <name>ATP</name>
        <dbReference type="ChEBI" id="CHEBI:30616"/>
    </ligand>
</feature>
<evidence type="ECO:0000313" key="25">
    <source>
        <dbReference type="EMBL" id="OGL88605.1"/>
    </source>
</evidence>
<keyword evidence="10 21" id="KW-0547">Nucleotide-binding</keyword>
<comment type="pathway">
    <text evidence="4 19">Cell wall biogenesis; peptidoglycan biosynthesis.</text>
</comment>
<dbReference type="HAMAP" id="MF_00047">
    <property type="entry name" value="Dala_Dala_lig"/>
    <property type="match status" value="1"/>
</dbReference>
<comment type="cofactor">
    <cofactor evidence="1">
        <name>Mn(2+)</name>
        <dbReference type="ChEBI" id="CHEBI:29035"/>
    </cofactor>
</comment>
<dbReference type="InterPro" id="IPR011127">
    <property type="entry name" value="Dala_Dala_lig_N"/>
</dbReference>
<gene>
    <name evidence="19" type="primary">ddl</name>
    <name evidence="25" type="ORF">A3H75_00745</name>
</gene>
<dbReference type="NCBIfam" id="NF002378">
    <property type="entry name" value="PRK01372.1"/>
    <property type="match status" value="1"/>
</dbReference>
<keyword evidence="12 22" id="KW-0460">Magnesium</keyword>
<evidence type="ECO:0000256" key="19">
    <source>
        <dbReference type="HAMAP-Rule" id="MF_00047"/>
    </source>
</evidence>
<evidence type="ECO:0000256" key="9">
    <source>
        <dbReference type="ARBA" id="ARBA00022723"/>
    </source>
</evidence>
<feature type="binding site" evidence="21">
    <location>
        <begin position="180"/>
        <end position="182"/>
    </location>
    <ligand>
        <name>ATP</name>
        <dbReference type="ChEBI" id="CHEBI:30616"/>
    </ligand>
</feature>
<feature type="binding site" evidence="21">
    <location>
        <begin position="188"/>
        <end position="189"/>
    </location>
    <ligand>
        <name>ATP</name>
        <dbReference type="ChEBI" id="CHEBI:30616"/>
    </ligand>
</feature>
<dbReference type="PIRSF" id="PIRSF039102">
    <property type="entry name" value="Ddl/VanB"/>
    <property type="match status" value="1"/>
</dbReference>
<evidence type="ECO:0000256" key="7">
    <source>
        <dbReference type="ARBA" id="ARBA00022490"/>
    </source>
</evidence>
<dbReference type="PANTHER" id="PTHR23132">
    <property type="entry name" value="D-ALANINE--D-ALANINE LIGASE"/>
    <property type="match status" value="1"/>
</dbReference>
<evidence type="ECO:0000256" key="20">
    <source>
        <dbReference type="PIRSR" id="PIRSR039102-1"/>
    </source>
</evidence>
<keyword evidence="9 22" id="KW-0479">Metal-binding</keyword>
<dbReference type="GO" id="GO:0005829">
    <property type="term" value="C:cytosol"/>
    <property type="evidence" value="ECO:0007669"/>
    <property type="project" value="TreeGrafter"/>
</dbReference>
<dbReference type="PROSITE" id="PS50975">
    <property type="entry name" value="ATP_GRASP"/>
    <property type="match status" value="1"/>
</dbReference>
<dbReference type="SUPFAM" id="SSF56059">
    <property type="entry name" value="Glutathione synthetase ATP-binding domain-like"/>
    <property type="match status" value="1"/>
</dbReference>
<protein>
    <recommendedName>
        <fullName evidence="6 19">D-alanine--D-alanine ligase</fullName>
        <ecNumber evidence="6 19">6.3.2.4</ecNumber>
    </recommendedName>
    <alternativeName>
        <fullName evidence="19">D-Ala-D-Ala ligase</fullName>
    </alternativeName>
    <alternativeName>
        <fullName evidence="19">D-alanylalanine synthetase</fullName>
    </alternativeName>
</protein>
<feature type="binding site" evidence="21">
    <location>
        <begin position="311"/>
        <end position="312"/>
    </location>
    <ligand>
        <name>ATP</name>
        <dbReference type="ChEBI" id="CHEBI:30616"/>
    </ligand>
</feature>
<feature type="active site" evidence="20">
    <location>
        <position position="188"/>
    </location>
</feature>
<organism evidence="25 26">
    <name type="scientific">Candidatus Uhrbacteria bacterium RIFCSPLOWO2_02_FULL_51_9</name>
    <dbReference type="NCBI Taxonomy" id="1802410"/>
    <lineage>
        <taxon>Bacteria</taxon>
        <taxon>Candidatus Uhriibacteriota</taxon>
    </lineage>
</organism>
<evidence type="ECO:0000256" key="12">
    <source>
        <dbReference type="ARBA" id="ARBA00022842"/>
    </source>
</evidence>
<dbReference type="PROSITE" id="PS00843">
    <property type="entry name" value="DALA_DALA_LIGASE_1"/>
    <property type="match status" value="1"/>
</dbReference>